<protein>
    <submittedName>
        <fullName evidence="2">Uncharacterized protein</fullName>
    </submittedName>
</protein>
<organism evidence="2 3">
    <name type="scientific">Caerostris extrusa</name>
    <name type="common">Bark spider</name>
    <name type="synonym">Caerostris bankana</name>
    <dbReference type="NCBI Taxonomy" id="172846"/>
    <lineage>
        <taxon>Eukaryota</taxon>
        <taxon>Metazoa</taxon>
        <taxon>Ecdysozoa</taxon>
        <taxon>Arthropoda</taxon>
        <taxon>Chelicerata</taxon>
        <taxon>Arachnida</taxon>
        <taxon>Araneae</taxon>
        <taxon>Araneomorphae</taxon>
        <taxon>Entelegynae</taxon>
        <taxon>Araneoidea</taxon>
        <taxon>Araneidae</taxon>
        <taxon>Caerostris</taxon>
    </lineage>
</organism>
<feature type="compositionally biased region" description="Basic and acidic residues" evidence="1">
    <location>
        <begin position="1"/>
        <end position="14"/>
    </location>
</feature>
<evidence type="ECO:0000313" key="3">
    <source>
        <dbReference type="Proteomes" id="UP001054945"/>
    </source>
</evidence>
<sequence>MKNKFTDERDEGKKITASNPNDILQAPNERVHNCIKSRSQAPLFGDAITQELFSSLLFYSSPNIPRFFSSLLSTLSSLPTSANSSSARLISPCYIAPPKVQPQITAKMND</sequence>
<gene>
    <name evidence="2" type="ORF">CEXT_640781</name>
</gene>
<proteinExistence type="predicted"/>
<dbReference type="EMBL" id="BPLR01002655">
    <property type="protein sequence ID" value="GIX76210.1"/>
    <property type="molecule type" value="Genomic_DNA"/>
</dbReference>
<evidence type="ECO:0000313" key="2">
    <source>
        <dbReference type="EMBL" id="GIX76210.1"/>
    </source>
</evidence>
<accession>A0AAV4MUS6</accession>
<dbReference type="AlphaFoldDB" id="A0AAV4MUS6"/>
<feature type="region of interest" description="Disordered" evidence="1">
    <location>
        <begin position="1"/>
        <end position="23"/>
    </location>
</feature>
<reference evidence="2 3" key="1">
    <citation type="submission" date="2021-06" db="EMBL/GenBank/DDBJ databases">
        <title>Caerostris extrusa draft genome.</title>
        <authorList>
            <person name="Kono N."/>
            <person name="Arakawa K."/>
        </authorList>
    </citation>
    <scope>NUCLEOTIDE SEQUENCE [LARGE SCALE GENOMIC DNA]</scope>
</reference>
<keyword evidence="3" id="KW-1185">Reference proteome</keyword>
<comment type="caution">
    <text evidence="2">The sequence shown here is derived from an EMBL/GenBank/DDBJ whole genome shotgun (WGS) entry which is preliminary data.</text>
</comment>
<dbReference type="Proteomes" id="UP001054945">
    <property type="component" value="Unassembled WGS sequence"/>
</dbReference>
<name>A0AAV4MUS6_CAEEX</name>
<evidence type="ECO:0000256" key="1">
    <source>
        <dbReference type="SAM" id="MobiDB-lite"/>
    </source>
</evidence>